<evidence type="ECO:0000256" key="6">
    <source>
        <dbReference type="SAM" id="Phobius"/>
    </source>
</evidence>
<feature type="transmembrane region" description="Helical" evidence="6">
    <location>
        <begin position="188"/>
        <end position="208"/>
    </location>
</feature>
<feature type="transmembrane region" description="Helical" evidence="6">
    <location>
        <begin position="134"/>
        <end position="154"/>
    </location>
</feature>
<proteinExistence type="predicted"/>
<organism evidence="7 8">
    <name type="scientific">Bullifex porci</name>
    <dbReference type="NCBI Taxonomy" id="2606638"/>
    <lineage>
        <taxon>Bacteria</taxon>
        <taxon>Pseudomonadati</taxon>
        <taxon>Spirochaetota</taxon>
        <taxon>Spirochaetia</taxon>
        <taxon>Spirochaetales</taxon>
        <taxon>Spirochaetaceae</taxon>
        <taxon>Bullifex</taxon>
    </lineage>
</organism>
<dbReference type="InterPro" id="IPR001851">
    <property type="entry name" value="ABC_transp_permease"/>
</dbReference>
<feature type="transmembrane region" description="Helical" evidence="6">
    <location>
        <begin position="66"/>
        <end position="88"/>
    </location>
</feature>
<dbReference type="RefSeq" id="WP_154424174.1">
    <property type="nucleotide sequence ID" value="NZ_VUNN01000001.1"/>
</dbReference>
<dbReference type="EMBL" id="VUNN01000001">
    <property type="protein sequence ID" value="MSU05273.1"/>
    <property type="molecule type" value="Genomic_DNA"/>
</dbReference>
<keyword evidence="8" id="KW-1185">Reference proteome</keyword>
<comment type="subcellular location">
    <subcellularLocation>
        <location evidence="1">Cell membrane</location>
        <topology evidence="1">Multi-pass membrane protein</topology>
    </subcellularLocation>
</comment>
<evidence type="ECO:0000313" key="8">
    <source>
        <dbReference type="Proteomes" id="UP000460549"/>
    </source>
</evidence>
<keyword evidence="3 6" id="KW-0812">Transmembrane</keyword>
<feature type="transmembrane region" description="Helical" evidence="6">
    <location>
        <begin position="7"/>
        <end position="26"/>
    </location>
</feature>
<dbReference type="PANTHER" id="PTHR43370:SF1">
    <property type="entry name" value="GUANOSINE ABC TRANSPORTER PERMEASE PROTEIN NUPQ"/>
    <property type="match status" value="1"/>
</dbReference>
<feature type="transmembrane region" description="Helical" evidence="6">
    <location>
        <begin position="32"/>
        <end position="54"/>
    </location>
</feature>
<evidence type="ECO:0000256" key="5">
    <source>
        <dbReference type="ARBA" id="ARBA00023136"/>
    </source>
</evidence>
<accession>A0A7X2TQU4</accession>
<comment type="caution">
    <text evidence="7">The sequence shown here is derived from an EMBL/GenBank/DDBJ whole genome shotgun (WGS) entry which is preliminary data.</text>
</comment>
<dbReference type="GO" id="GO:0022857">
    <property type="term" value="F:transmembrane transporter activity"/>
    <property type="evidence" value="ECO:0007669"/>
    <property type="project" value="InterPro"/>
</dbReference>
<keyword evidence="5 6" id="KW-0472">Membrane</keyword>
<evidence type="ECO:0000256" key="2">
    <source>
        <dbReference type="ARBA" id="ARBA00022475"/>
    </source>
</evidence>
<gene>
    <name evidence="7" type="ORF">FYJ80_00530</name>
</gene>
<sequence>MMIFQSIPTIMMIVAPILITAIGGMICEKSGVVNIALEGLMSIGACTAASVHFLMEAAGCGRYSLAVALLAGMVVSGLFSLIHGVAAIDLKAEQTISGTGINLLADGITVFACQILFSQDRSKEFRVGMLTDKLGFYPTFYIAIAVVAISWFMLYKTPFGMHLRACGEHPAAADSAGINVRRIRYTGVFISGILGGLAGGCVVLTQTIQFTSNLINGRGFIALAAVAFGRWTPWGVTGAALLFGGAQALAVLSTNFTALKALPSEVFNILPYLVTLLALVIFSGRDYAPQSCGKPYNKSSS</sequence>
<evidence type="ECO:0000256" key="1">
    <source>
        <dbReference type="ARBA" id="ARBA00004651"/>
    </source>
</evidence>
<dbReference type="Proteomes" id="UP000460549">
    <property type="component" value="Unassembled WGS sequence"/>
</dbReference>
<evidence type="ECO:0000256" key="3">
    <source>
        <dbReference type="ARBA" id="ARBA00022692"/>
    </source>
</evidence>
<evidence type="ECO:0000313" key="7">
    <source>
        <dbReference type="EMBL" id="MSU05273.1"/>
    </source>
</evidence>
<protein>
    <submittedName>
        <fullName evidence="7">ABC transporter permease</fullName>
    </submittedName>
</protein>
<reference evidence="7 8" key="1">
    <citation type="submission" date="2019-08" db="EMBL/GenBank/DDBJ databases">
        <title>In-depth cultivation of the pig gut microbiome towards novel bacterial diversity and tailored functional studies.</title>
        <authorList>
            <person name="Wylensek D."/>
            <person name="Hitch T.C.A."/>
            <person name="Clavel T."/>
        </authorList>
    </citation>
    <scope>NUCLEOTIDE SEQUENCE [LARGE SCALE GENOMIC DNA]</scope>
    <source>
        <strain evidence="7 8">NM-380-WT-3C1</strain>
    </source>
</reference>
<feature type="transmembrane region" description="Helical" evidence="6">
    <location>
        <begin position="220"/>
        <end position="246"/>
    </location>
</feature>
<keyword evidence="2" id="KW-1003">Cell membrane</keyword>
<keyword evidence="4 6" id="KW-1133">Transmembrane helix</keyword>
<dbReference type="GO" id="GO:0005886">
    <property type="term" value="C:plasma membrane"/>
    <property type="evidence" value="ECO:0007669"/>
    <property type="project" value="UniProtKB-SubCell"/>
</dbReference>
<feature type="transmembrane region" description="Helical" evidence="6">
    <location>
        <begin position="266"/>
        <end position="284"/>
    </location>
</feature>
<dbReference type="PANTHER" id="PTHR43370">
    <property type="entry name" value="SUGAR ABC TRANSPORTER INTEGRAL MEMBRANE PROTEIN-RELATED"/>
    <property type="match status" value="1"/>
</dbReference>
<evidence type="ECO:0000256" key="4">
    <source>
        <dbReference type="ARBA" id="ARBA00022989"/>
    </source>
</evidence>
<dbReference type="Pfam" id="PF02653">
    <property type="entry name" value="BPD_transp_2"/>
    <property type="match status" value="1"/>
</dbReference>
<dbReference type="AlphaFoldDB" id="A0A7X2TQU4"/>
<name>A0A7X2TQU4_9SPIO</name>
<dbReference type="CDD" id="cd06580">
    <property type="entry name" value="TM_PBP1_transp_TpRbsC_like"/>
    <property type="match status" value="1"/>
</dbReference>
<feature type="transmembrane region" description="Helical" evidence="6">
    <location>
        <begin position="94"/>
        <end position="113"/>
    </location>
</feature>